<dbReference type="InterPro" id="IPR021584">
    <property type="entry name" value="TSP9"/>
</dbReference>
<protein>
    <recommendedName>
        <fullName evidence="5">Anthranilate synthase</fullName>
    </recommendedName>
</protein>
<dbReference type="Gene3D" id="3.60.120.10">
    <property type="entry name" value="Anthranilate synthase"/>
    <property type="match status" value="1"/>
</dbReference>
<dbReference type="SUPFAM" id="SSF56322">
    <property type="entry name" value="ADC synthase"/>
    <property type="match status" value="1"/>
</dbReference>
<dbReference type="AlphaFoldDB" id="A0AAV6JET9"/>
<dbReference type="PANTHER" id="PTHR11236:SF9">
    <property type="entry name" value="ANTHRANILATE SYNTHASE COMPONENT 1"/>
    <property type="match status" value="1"/>
</dbReference>
<comment type="caution">
    <text evidence="3">The sequence shown here is derived from an EMBL/GenBank/DDBJ whole genome shotgun (WGS) entry which is preliminary data.</text>
</comment>
<dbReference type="GO" id="GO:0000162">
    <property type="term" value="P:L-tryptophan biosynthetic process"/>
    <property type="evidence" value="ECO:0007669"/>
    <property type="project" value="TreeGrafter"/>
</dbReference>
<dbReference type="Pfam" id="PF04715">
    <property type="entry name" value="Anth_synt_I_N"/>
    <property type="match status" value="1"/>
</dbReference>
<evidence type="ECO:0000313" key="3">
    <source>
        <dbReference type="EMBL" id="KAG5537064.1"/>
    </source>
</evidence>
<organism evidence="3 4">
    <name type="scientific">Rhododendron griersonianum</name>
    <dbReference type="NCBI Taxonomy" id="479676"/>
    <lineage>
        <taxon>Eukaryota</taxon>
        <taxon>Viridiplantae</taxon>
        <taxon>Streptophyta</taxon>
        <taxon>Embryophyta</taxon>
        <taxon>Tracheophyta</taxon>
        <taxon>Spermatophyta</taxon>
        <taxon>Magnoliopsida</taxon>
        <taxon>eudicotyledons</taxon>
        <taxon>Gunneridae</taxon>
        <taxon>Pentapetalae</taxon>
        <taxon>asterids</taxon>
        <taxon>Ericales</taxon>
        <taxon>Ericaceae</taxon>
        <taxon>Ericoideae</taxon>
        <taxon>Rhodoreae</taxon>
        <taxon>Rhododendron</taxon>
    </lineage>
</organism>
<evidence type="ECO:0000259" key="2">
    <source>
        <dbReference type="Pfam" id="PF04715"/>
    </source>
</evidence>
<dbReference type="Pfam" id="PF11493">
    <property type="entry name" value="TSP9"/>
    <property type="match status" value="1"/>
</dbReference>
<dbReference type="InterPro" id="IPR005801">
    <property type="entry name" value="ADC_synthase"/>
</dbReference>
<evidence type="ECO:0000259" key="1">
    <source>
        <dbReference type="Pfam" id="PF00425"/>
    </source>
</evidence>
<gene>
    <name evidence="3" type="ORF">RHGRI_024491</name>
</gene>
<reference evidence="3" key="1">
    <citation type="submission" date="2020-08" db="EMBL/GenBank/DDBJ databases">
        <title>Plant Genome Project.</title>
        <authorList>
            <person name="Zhang R.-G."/>
        </authorList>
    </citation>
    <scope>NUCLEOTIDE SEQUENCE</scope>
    <source>
        <strain evidence="3">WSP0</strain>
        <tissue evidence="3">Leaf</tissue>
    </source>
</reference>
<dbReference type="InterPro" id="IPR037244">
    <property type="entry name" value="TSP9_sf"/>
</dbReference>
<sequence length="598" mass="67048">MHSTHKPSPLISNPKMQTLASLSLYSPTPHPRLPPTTMSTLPHQLQRRPSSVLCSLLPAGGLYPPTPHSHHPRLPLTMTCSLQLRRRRSSVSCSSLPATGDGGGGDHDDDFQAFAEAAKDFNLIPLCKTLFTDEVTPTTAYWRLTKEDDDPYSPSFISTLPSGNGRYTLIGAQPAVEFVAKENFVTVIDGWEGSRREEFVEDPMRLLKRMMEKWMEKWKPQPLVGLPDTFCGGWFGYFSYDTFRYVEKKLPFSSAPKDDRYLSDIDVCLYDEVIVFDHVEQKAYLIHWVLLDRYASVETAFLEGKSRLDSLFSKVQDGILPGFGKALHSYIFDSSSLSSNMTKEEYRGAVVKAKKSIGVGDHIVLSQRFQRSIGTDPFSVYRILGSEHSSPFRTYLKGRMCVLVSTSQEILVFLKQGKITKRALSWAEKRGKIPEVELETLLLGDEKERAKHMRMLDLEKIDISKPTTLSISIYKQIACCDVLYLPLQVTGEMFEHLSCWDVLQAALPSAVVSGAPKSRVKIDGCIENVLLAGGDHRVYAVTVAKSGSSEKGIMDWILLRMVKEEEEQVLLETDPILKKVEDKNGGSFGGIRGFFAKK</sequence>
<evidence type="ECO:0008006" key="5">
    <source>
        <dbReference type="Google" id="ProtNLM"/>
    </source>
</evidence>
<dbReference type="InterPro" id="IPR015890">
    <property type="entry name" value="Chorismate_C"/>
</dbReference>
<proteinExistence type="predicted"/>
<dbReference type="EMBL" id="JACTNZ010000008">
    <property type="protein sequence ID" value="KAG5537064.1"/>
    <property type="molecule type" value="Genomic_DNA"/>
</dbReference>
<keyword evidence="4" id="KW-1185">Reference proteome</keyword>
<evidence type="ECO:0000313" key="4">
    <source>
        <dbReference type="Proteomes" id="UP000823749"/>
    </source>
</evidence>
<feature type="domain" description="Chorismate-utilising enzyme C-terminal" evidence="1">
    <location>
        <begin position="343"/>
        <end position="520"/>
    </location>
</feature>
<dbReference type="Proteomes" id="UP000823749">
    <property type="component" value="Chromosome 8"/>
</dbReference>
<feature type="domain" description="Anthranilate synthase component I N-terminal" evidence="2">
    <location>
        <begin position="133"/>
        <end position="285"/>
    </location>
</feature>
<dbReference type="InterPro" id="IPR006805">
    <property type="entry name" value="Anth_synth_I_N"/>
</dbReference>
<dbReference type="PANTHER" id="PTHR11236">
    <property type="entry name" value="AMINOBENZOATE/ANTHRANILATE SYNTHASE"/>
    <property type="match status" value="1"/>
</dbReference>
<dbReference type="InterPro" id="IPR019999">
    <property type="entry name" value="Anth_synth_I-like"/>
</dbReference>
<accession>A0AAV6JET9</accession>
<dbReference type="Pfam" id="PF00425">
    <property type="entry name" value="Chorismate_bind"/>
    <property type="match status" value="1"/>
</dbReference>
<name>A0AAV6JET9_9ERIC</name>
<dbReference type="SUPFAM" id="SSF144256">
    <property type="entry name" value="TSP9-like"/>
    <property type="match status" value="1"/>
</dbReference>